<dbReference type="SUPFAM" id="SSF53756">
    <property type="entry name" value="UDP-Glycosyltransferase/glycogen phosphorylase"/>
    <property type="match status" value="1"/>
</dbReference>
<dbReference type="Pfam" id="PF00534">
    <property type="entry name" value="Glycos_transf_1"/>
    <property type="match status" value="1"/>
</dbReference>
<dbReference type="RefSeq" id="WP_168239475.1">
    <property type="nucleotide sequence ID" value="NZ_CP050995.1"/>
</dbReference>
<reference evidence="3 4" key="1">
    <citation type="submission" date="2019-09" db="EMBL/GenBank/DDBJ databases">
        <title>FDA dAtabase for Regulatory Grade micrObial Sequences (FDA-ARGOS): Supporting development and validation of Infectious Disease Dx tests.</title>
        <authorList>
            <person name="Sciortino C."/>
            <person name="Tallon L."/>
            <person name="Sadzewicz L."/>
            <person name="Vavikolanu K."/>
            <person name="Mehta A."/>
            <person name="Aluvathingal J."/>
            <person name="Nadendla S."/>
            <person name="Nandy P."/>
            <person name="Geyer C."/>
            <person name="Yan Y."/>
            <person name="Sichtig H."/>
        </authorList>
    </citation>
    <scope>NUCLEOTIDE SEQUENCE [LARGE SCALE GENOMIC DNA]</scope>
    <source>
        <strain evidence="3 4">FDAARGOS_636</strain>
    </source>
</reference>
<evidence type="ECO:0000259" key="2">
    <source>
        <dbReference type="Pfam" id="PF13477"/>
    </source>
</evidence>
<dbReference type="Proteomes" id="UP000501570">
    <property type="component" value="Chromosome"/>
</dbReference>
<evidence type="ECO:0000313" key="4">
    <source>
        <dbReference type="Proteomes" id="UP000501570"/>
    </source>
</evidence>
<feature type="domain" description="Glycosyltransferase subfamily 4-like N-terminal" evidence="2">
    <location>
        <begin position="7"/>
        <end position="148"/>
    </location>
</feature>
<proteinExistence type="predicted"/>
<dbReference type="Gene3D" id="3.40.50.2000">
    <property type="entry name" value="Glycogen Phosphorylase B"/>
    <property type="match status" value="2"/>
</dbReference>
<feature type="domain" description="Glycosyl transferase family 1" evidence="1">
    <location>
        <begin position="187"/>
        <end position="350"/>
    </location>
</feature>
<dbReference type="InterPro" id="IPR001296">
    <property type="entry name" value="Glyco_trans_1"/>
</dbReference>
<gene>
    <name evidence="3" type="ORF">FOB44_18905</name>
</gene>
<evidence type="ECO:0000259" key="1">
    <source>
        <dbReference type="Pfam" id="PF00534"/>
    </source>
</evidence>
<organism evidence="3 4">
    <name type="scientific">Chryseobacterium gallinarum</name>
    <dbReference type="NCBI Taxonomy" id="1324352"/>
    <lineage>
        <taxon>Bacteria</taxon>
        <taxon>Pseudomonadati</taxon>
        <taxon>Bacteroidota</taxon>
        <taxon>Flavobacteriia</taxon>
        <taxon>Flavobacteriales</taxon>
        <taxon>Weeksellaceae</taxon>
        <taxon>Chryseobacterium group</taxon>
        <taxon>Chryseobacterium</taxon>
    </lineage>
</organism>
<dbReference type="PANTHER" id="PTHR12526">
    <property type="entry name" value="GLYCOSYLTRANSFERASE"/>
    <property type="match status" value="1"/>
</dbReference>
<name>A0ABX6KVH4_CHRGL</name>
<dbReference type="Pfam" id="PF13477">
    <property type="entry name" value="Glyco_trans_4_2"/>
    <property type="match status" value="1"/>
</dbReference>
<accession>A0ABX6KVH4</accession>
<dbReference type="PANTHER" id="PTHR12526:SF630">
    <property type="entry name" value="GLYCOSYLTRANSFERASE"/>
    <property type="match status" value="1"/>
</dbReference>
<dbReference type="InterPro" id="IPR028098">
    <property type="entry name" value="Glyco_trans_4-like_N"/>
</dbReference>
<sequence length="375" mass="43643">MYNKKKILFVASIPEHIKAFHLPYLKWFQDNGYETHIAVNGSLALPYIDKFWQVDFERNPFKRKNFAAYRQLKKIISEENYALINCHTPMASVITRLAKKNITNSYTKLIYTAHGFHFYSGAPFINWLLYYPVEKYLTQYTDAIITINTEDYDRIRKEGSKNCEYFIVPGVGVNKKKFHAVTLNEKLELRKKNNFSGNTVILIYAAEFIARKNHNFIIDIVNRNLEKFKNIKILFAGKGELDTELRNKVQKNGLGNIIEFLGFRTDIDEIYKMSDYGLSSSLQEGLPINVVEEMLCGLPVIATKERGHNELIDNRSSGFQFTINSENEFIEIIEDIQNSKIDYPTMSRNALQKAEKFELSNSLKEITQIYQKFLN</sequence>
<dbReference type="EMBL" id="CP050995">
    <property type="protein sequence ID" value="QIY92595.1"/>
    <property type="molecule type" value="Genomic_DNA"/>
</dbReference>
<evidence type="ECO:0000313" key="3">
    <source>
        <dbReference type="EMBL" id="QIY92595.1"/>
    </source>
</evidence>
<keyword evidence="4" id="KW-1185">Reference proteome</keyword>
<protein>
    <submittedName>
        <fullName evidence="3">Glycosyltransferase family 4 protein</fullName>
    </submittedName>
</protein>